<dbReference type="AlphaFoldDB" id="A0A7C4THA7"/>
<dbReference type="SUPFAM" id="SSF53067">
    <property type="entry name" value="Actin-like ATPase domain"/>
    <property type="match status" value="2"/>
</dbReference>
<evidence type="ECO:0000313" key="2">
    <source>
        <dbReference type="EMBL" id="HGV96949.1"/>
    </source>
</evidence>
<organism evidence="2">
    <name type="scientific">candidate division WOR-3 bacterium</name>
    <dbReference type="NCBI Taxonomy" id="2052148"/>
    <lineage>
        <taxon>Bacteria</taxon>
        <taxon>Bacteria division WOR-3</taxon>
    </lineage>
</organism>
<sequence length="237" mass="26095">MIGRLALKILGIETSSSIFSLCLSEELNIIYEVRQNRELFPAQHGSIFTETERVMKNLNGENLAAIVVSIGPGMFTSLRVGLSLAKGLSLALNVPLVAVNTLDAIGLSIADLYKPFLSQNFGFIGAVINAYQNELYAAIYKNNERVSEYLLTTPGNLFNILERLTGKSTPVFIGGPGVEALKKEKTPQTLQISYLDKTFFLTSSMLIPLALPSIRQKKFCNPDLLEPFYLKKTAAEK</sequence>
<dbReference type="GO" id="GO:0002949">
    <property type="term" value="P:tRNA threonylcarbamoyladenosine modification"/>
    <property type="evidence" value="ECO:0007669"/>
    <property type="project" value="InterPro"/>
</dbReference>
<accession>A0A7C4THA7</accession>
<dbReference type="NCBIfam" id="TIGR03725">
    <property type="entry name" value="T6A_YeaZ"/>
    <property type="match status" value="1"/>
</dbReference>
<reference evidence="2" key="1">
    <citation type="journal article" date="2020" name="mSystems">
        <title>Genome- and Community-Level Interaction Insights into Carbon Utilization and Element Cycling Functions of Hydrothermarchaeota in Hydrothermal Sediment.</title>
        <authorList>
            <person name="Zhou Z."/>
            <person name="Liu Y."/>
            <person name="Xu W."/>
            <person name="Pan J."/>
            <person name="Luo Z.H."/>
            <person name="Li M."/>
        </authorList>
    </citation>
    <scope>NUCLEOTIDE SEQUENCE [LARGE SCALE GENOMIC DNA]</scope>
    <source>
        <strain evidence="2">SpSt-774</strain>
    </source>
</reference>
<protein>
    <submittedName>
        <fullName evidence="2">tRNA (Adenosine(37)-N6)-threonylcarbamoyltransferase complex dimerization subunit type 1 TsaB</fullName>
    </submittedName>
</protein>
<dbReference type="EMBL" id="DTGZ01000027">
    <property type="protein sequence ID" value="HGV96949.1"/>
    <property type="molecule type" value="Genomic_DNA"/>
</dbReference>
<dbReference type="PANTHER" id="PTHR11735:SF11">
    <property type="entry name" value="TRNA THREONYLCARBAMOYLADENOSINE BIOSYNTHESIS PROTEIN TSAB"/>
    <property type="match status" value="1"/>
</dbReference>
<dbReference type="PANTHER" id="PTHR11735">
    <property type="entry name" value="TRNA N6-ADENOSINE THREONYLCARBAMOYLTRANSFERASE"/>
    <property type="match status" value="1"/>
</dbReference>
<dbReference type="InterPro" id="IPR043129">
    <property type="entry name" value="ATPase_NBD"/>
</dbReference>
<gene>
    <name evidence="2" type="primary">tsaB</name>
    <name evidence="2" type="ORF">ENV60_01455</name>
</gene>
<dbReference type="Gene3D" id="3.30.420.40">
    <property type="match status" value="2"/>
</dbReference>
<dbReference type="InterPro" id="IPR022496">
    <property type="entry name" value="T6A_TsaB"/>
</dbReference>
<proteinExistence type="predicted"/>
<dbReference type="GO" id="GO:0016740">
    <property type="term" value="F:transferase activity"/>
    <property type="evidence" value="ECO:0007669"/>
    <property type="project" value="UniProtKB-KW"/>
</dbReference>
<evidence type="ECO:0000259" key="1">
    <source>
        <dbReference type="Pfam" id="PF00814"/>
    </source>
</evidence>
<dbReference type="Pfam" id="PF00814">
    <property type="entry name" value="TsaD"/>
    <property type="match status" value="1"/>
</dbReference>
<comment type="caution">
    <text evidence="2">The sequence shown here is derived from an EMBL/GenBank/DDBJ whole genome shotgun (WGS) entry which is preliminary data.</text>
</comment>
<dbReference type="GO" id="GO:0005829">
    <property type="term" value="C:cytosol"/>
    <property type="evidence" value="ECO:0007669"/>
    <property type="project" value="TreeGrafter"/>
</dbReference>
<keyword evidence="2" id="KW-0808">Transferase</keyword>
<dbReference type="InterPro" id="IPR000905">
    <property type="entry name" value="Gcp-like_dom"/>
</dbReference>
<feature type="domain" description="Gcp-like" evidence="1">
    <location>
        <begin position="57"/>
        <end position="194"/>
    </location>
</feature>
<name>A0A7C4THA7_UNCW3</name>